<evidence type="ECO:0000313" key="2">
    <source>
        <dbReference type="EMBL" id="MCJ8147077.1"/>
    </source>
</evidence>
<dbReference type="AlphaFoldDB" id="A0A9X1X090"/>
<name>A0A9X1X090_9GAMM</name>
<comment type="caution">
    <text evidence="2">The sequence shown here is derived from an EMBL/GenBank/DDBJ whole genome shotgun (WGS) entry which is preliminary data.</text>
</comment>
<sequence length="498" mass="54802">MPSIKTKDVMTLSSLYKMGLALACAGLVACGGGSGTSRGSNSNTTDDDDSTKLSFEVLMPMQVQNASLNVYMIGKSEPIYSNNNFTGFSTDPILVNTEDSNKLIFVTLSPNSNSLVYDPITDKNTSFDSSIHSVNLVRNNLTITLSPLSEAIYQRSLVRSGNIEFENPDISLIEAKHINASYNEITQTLNQAFNLTNFPNMNYGQSIRAVEYNSKNPKPYLNVFISLGMMQLWHNTHPTSGNSYVALSKNIGIDLRDGYLDGRTIQGDNTSFLKLVTTPKNLDPSKNNPIDIGELQESARSTFGESFKQATLEYADATSQDILNPEGLTELEKLSYYQDTAHSDTGVRFRWIGAGDYRAALGFVSTALCETSIYPCRQGLNADDILGSISDIEYLVGRHQVQNCQIDILATGDVLLTKNSQTITGQINRDQSDNLLRTNDTTRSYLLNIGSGDMQRPHFIQLELQNSVILDARTGYSQNKFPSENDISSDTNEISSCS</sequence>
<reference evidence="2" key="1">
    <citation type="submission" date="2022-02" db="EMBL/GenBank/DDBJ databases">
        <title>Acinetobacter A3.8 sp. nov., isolated from Sediment (Zhairuo Island).</title>
        <authorList>
            <person name="Zheng K."/>
        </authorList>
    </citation>
    <scope>NUCLEOTIDE SEQUENCE</scope>
    <source>
        <strain evidence="2">A3.8</strain>
    </source>
</reference>
<accession>A0A9X1X090</accession>
<evidence type="ECO:0000313" key="3">
    <source>
        <dbReference type="Proteomes" id="UP001139701"/>
    </source>
</evidence>
<dbReference type="RefSeq" id="WP_241572494.1">
    <property type="nucleotide sequence ID" value="NZ_JAKUML010000014.1"/>
</dbReference>
<dbReference type="PROSITE" id="PS51257">
    <property type="entry name" value="PROKAR_LIPOPROTEIN"/>
    <property type="match status" value="1"/>
</dbReference>
<keyword evidence="3" id="KW-1185">Reference proteome</keyword>
<feature type="chain" id="PRO_5040892109" description="Lipoprotein" evidence="1">
    <location>
        <begin position="24"/>
        <end position="498"/>
    </location>
</feature>
<protein>
    <recommendedName>
        <fullName evidence="4">Lipoprotein</fullName>
    </recommendedName>
</protein>
<gene>
    <name evidence="2" type="ORF">MKI79_09215</name>
</gene>
<evidence type="ECO:0000256" key="1">
    <source>
        <dbReference type="SAM" id="SignalP"/>
    </source>
</evidence>
<keyword evidence="1" id="KW-0732">Signal</keyword>
<feature type="signal peptide" evidence="1">
    <location>
        <begin position="1"/>
        <end position="23"/>
    </location>
</feature>
<evidence type="ECO:0008006" key="4">
    <source>
        <dbReference type="Google" id="ProtNLM"/>
    </source>
</evidence>
<organism evidence="2 3">
    <name type="scientific">Acinetobacter sedimenti</name>
    <dbReference type="NCBI Taxonomy" id="2919922"/>
    <lineage>
        <taxon>Bacteria</taxon>
        <taxon>Pseudomonadati</taxon>
        <taxon>Pseudomonadota</taxon>
        <taxon>Gammaproteobacteria</taxon>
        <taxon>Moraxellales</taxon>
        <taxon>Moraxellaceae</taxon>
        <taxon>Acinetobacter</taxon>
    </lineage>
</organism>
<dbReference type="EMBL" id="JAKUML010000014">
    <property type="protein sequence ID" value="MCJ8147077.1"/>
    <property type="molecule type" value="Genomic_DNA"/>
</dbReference>
<dbReference type="Proteomes" id="UP001139701">
    <property type="component" value="Unassembled WGS sequence"/>
</dbReference>
<proteinExistence type="predicted"/>